<comment type="cofactor">
    <cofactor evidence="1">
        <name>heme c</name>
        <dbReference type="ChEBI" id="CHEBI:61717"/>
    </cofactor>
</comment>
<evidence type="ECO:0000259" key="10">
    <source>
        <dbReference type="Pfam" id="PF14537"/>
    </source>
</evidence>
<dbReference type="InterPro" id="IPR036280">
    <property type="entry name" value="Multihaem_cyt_sf"/>
</dbReference>
<keyword evidence="3" id="KW-0813">Transport</keyword>
<comment type="subcellular location">
    <subcellularLocation>
        <location evidence="2">Cell envelope</location>
    </subcellularLocation>
</comment>
<evidence type="ECO:0000256" key="7">
    <source>
        <dbReference type="ARBA" id="ARBA00022982"/>
    </source>
</evidence>
<dbReference type="Gene3D" id="3.90.10.10">
    <property type="entry name" value="Cytochrome C3"/>
    <property type="match status" value="3"/>
</dbReference>
<protein>
    <recommendedName>
        <fullName evidence="10">Tetrahaem cytochrome domain-containing protein</fullName>
    </recommendedName>
</protein>
<dbReference type="CDD" id="cd00060">
    <property type="entry name" value="FHA"/>
    <property type="match status" value="1"/>
</dbReference>
<keyword evidence="5" id="KW-0479">Metal-binding</keyword>
<keyword evidence="9" id="KW-0812">Transmembrane</keyword>
<keyword evidence="7" id="KW-0249">Electron transport</keyword>
<feature type="transmembrane region" description="Helical" evidence="9">
    <location>
        <begin position="142"/>
        <end position="164"/>
    </location>
</feature>
<evidence type="ECO:0000313" key="12">
    <source>
        <dbReference type="Proteomes" id="UP000058012"/>
    </source>
</evidence>
<dbReference type="PANTHER" id="PTHR35038:SF6">
    <property type="entry name" value="SURFACE LOCALIZED DECAHEME CYTOCHROME C LIPOPROTEIN"/>
    <property type="match status" value="1"/>
</dbReference>
<reference evidence="11 12" key="1">
    <citation type="submission" date="2015-10" db="EMBL/GenBank/DDBJ databases">
        <title>Draft genome sequence of Novosphingobium fuchskuhlense DSM 25065 isolated from a surface water sample of the southwest basin of Lake Grosse Fuchskuhle.</title>
        <authorList>
            <person name="Ruckert C."/>
            <person name="Winkler A."/>
            <person name="Glaeser J."/>
            <person name="Grossart H.-P."/>
            <person name="Kalinowski J."/>
            <person name="Glaeser S."/>
        </authorList>
    </citation>
    <scope>NUCLEOTIDE SEQUENCE [LARGE SCALE GENOMIC DNA]</scope>
    <source>
        <strain evidence="11 12">FNE08-7</strain>
    </source>
</reference>
<evidence type="ECO:0000256" key="2">
    <source>
        <dbReference type="ARBA" id="ARBA00004196"/>
    </source>
</evidence>
<dbReference type="GO" id="GO:0030313">
    <property type="term" value="C:cell envelope"/>
    <property type="evidence" value="ECO:0007669"/>
    <property type="project" value="UniProtKB-SubCell"/>
</dbReference>
<keyword evidence="12" id="KW-1185">Reference proteome</keyword>
<dbReference type="InterPro" id="IPR051829">
    <property type="entry name" value="Multiheme_Cytochr_ET"/>
</dbReference>
<evidence type="ECO:0000256" key="9">
    <source>
        <dbReference type="SAM" id="Phobius"/>
    </source>
</evidence>
<dbReference type="GO" id="GO:0016491">
    <property type="term" value="F:oxidoreductase activity"/>
    <property type="evidence" value="ECO:0007669"/>
    <property type="project" value="TreeGrafter"/>
</dbReference>
<evidence type="ECO:0000256" key="4">
    <source>
        <dbReference type="ARBA" id="ARBA00022617"/>
    </source>
</evidence>
<keyword evidence="9" id="KW-0472">Membrane</keyword>
<dbReference type="AlphaFoldDB" id="A0A124JVE3"/>
<dbReference type="OrthoDB" id="7387371at2"/>
<dbReference type="GO" id="GO:0046872">
    <property type="term" value="F:metal ion binding"/>
    <property type="evidence" value="ECO:0007669"/>
    <property type="project" value="UniProtKB-KW"/>
</dbReference>
<accession>A0A124JVE3</accession>
<gene>
    <name evidence="11" type="ORF">AQZ52_02595</name>
</gene>
<evidence type="ECO:0000256" key="6">
    <source>
        <dbReference type="ARBA" id="ARBA00022729"/>
    </source>
</evidence>
<keyword evidence="9" id="KW-1133">Transmembrane helix</keyword>
<organism evidence="11 12">
    <name type="scientific">Novosphingobium fuchskuhlense</name>
    <dbReference type="NCBI Taxonomy" id="1117702"/>
    <lineage>
        <taxon>Bacteria</taxon>
        <taxon>Pseudomonadati</taxon>
        <taxon>Pseudomonadota</taxon>
        <taxon>Alphaproteobacteria</taxon>
        <taxon>Sphingomonadales</taxon>
        <taxon>Sphingomonadaceae</taxon>
        <taxon>Novosphingobium</taxon>
    </lineage>
</organism>
<dbReference type="STRING" id="1117702.AQZ52_02595"/>
<keyword evidence="4" id="KW-0349">Heme</keyword>
<name>A0A124JVE3_9SPHN</name>
<evidence type="ECO:0000256" key="5">
    <source>
        <dbReference type="ARBA" id="ARBA00022723"/>
    </source>
</evidence>
<dbReference type="Gene3D" id="2.60.200.20">
    <property type="match status" value="1"/>
</dbReference>
<keyword evidence="6" id="KW-0732">Signal</keyword>
<evidence type="ECO:0000256" key="1">
    <source>
        <dbReference type="ARBA" id="ARBA00001926"/>
    </source>
</evidence>
<dbReference type="PANTHER" id="PTHR35038">
    <property type="entry name" value="DISSIMILATORY SULFITE REDUCTASE SIRA"/>
    <property type="match status" value="1"/>
</dbReference>
<dbReference type="Proteomes" id="UP000058012">
    <property type="component" value="Unassembled WGS sequence"/>
</dbReference>
<proteinExistence type="predicted"/>
<keyword evidence="8" id="KW-0408">Iron</keyword>
<feature type="domain" description="Tetrahaem cytochrome" evidence="10">
    <location>
        <begin position="195"/>
        <end position="291"/>
    </location>
</feature>
<dbReference type="InterPro" id="IPR008984">
    <property type="entry name" value="SMAD_FHA_dom_sf"/>
</dbReference>
<comment type="caution">
    <text evidence="11">The sequence shown here is derived from an EMBL/GenBank/DDBJ whole genome shotgun (WGS) entry which is preliminary data.</text>
</comment>
<evidence type="ECO:0000313" key="11">
    <source>
        <dbReference type="EMBL" id="KUR72198.1"/>
    </source>
</evidence>
<dbReference type="InterPro" id="IPR012286">
    <property type="entry name" value="Tetrahaem_cytochrome"/>
</dbReference>
<evidence type="ECO:0000256" key="3">
    <source>
        <dbReference type="ARBA" id="ARBA00022448"/>
    </source>
</evidence>
<evidence type="ECO:0000256" key="8">
    <source>
        <dbReference type="ARBA" id="ARBA00023004"/>
    </source>
</evidence>
<dbReference type="Pfam" id="PF14537">
    <property type="entry name" value="Cytochrom_c3_2"/>
    <property type="match status" value="1"/>
</dbReference>
<dbReference type="EMBL" id="LLZS01000003">
    <property type="protein sequence ID" value="KUR72198.1"/>
    <property type="molecule type" value="Genomic_DNA"/>
</dbReference>
<dbReference type="RefSeq" id="WP_067909273.1">
    <property type="nucleotide sequence ID" value="NZ_KQ954244.1"/>
</dbReference>
<dbReference type="SUPFAM" id="SSF48695">
    <property type="entry name" value="Multiheme cytochromes"/>
    <property type="match status" value="2"/>
</dbReference>
<dbReference type="SUPFAM" id="SSF49879">
    <property type="entry name" value="SMAD/FHA domain"/>
    <property type="match status" value="1"/>
</dbReference>
<sequence length="631" mass="67398">MSFVVRQIALKSSGEQIVRRSVVESDVLVIGRDGSSGIHLPDLAVDPRHARIRAIDAATLLIESIGEQPFTVNGRSATSSELDIATGAELAFGGHRITLAREAESGLPAFTVRRVEAVSESAEAIDIGSAYTLQKLLPGKRLSAWGFAALMLLAFLAVPIWSWATYQPLALHKEARRPAGLHGDLAWSSGNLSLAHKNLGGDCQACHVQPFVAVRDNACMTCHKEDAHQHIADGARLLKARGEPAGFAGFQRAVANAFNKPAGRCVDCHTEHEGAGAMPATRQQFCTTCHDGLKTRLTDTKIADAADFGTAHPQFRPMLLAGIGGDGKPLFQRAVWQDGMKENTGLKFTHAQHLSKANGIAQMVRRRPGEFAAADSLSCKDCHQTDSGGARFKPVEMEKACQSCHSLTFDEIGGTFRTLRHGQPEQVVADLRAAFRGGMPPRPASLSGLARRIPGAAAQQSTAADFARAVHFRPVQADEAVTQVFSKGGMCYDCHVIGRSGSATTAGFSVQKPAQNGRYYNKGWFDHKDHTKSECVTCHVKATTSNDADAVLVPGIDGAGGCRSCHVGEGGAKLASAHVKEPVASGCAMCHEYHMDNGAPWKPADKRKGPALLTAAWGTGRDWPRHPSAPR</sequence>